<dbReference type="InParanoid" id="A0A1Y1KLM8"/>
<comment type="function">
    <text evidence="4">Reversible hydration of carbon dioxide.</text>
</comment>
<dbReference type="EC" id="4.2.1.1" evidence="4"/>
<dbReference type="PANTHER" id="PTHR18952:SF124">
    <property type="entry name" value="CARBONIC ANHYDRASE 7"/>
    <property type="match status" value="1"/>
</dbReference>
<proteinExistence type="inferred from homology"/>
<protein>
    <recommendedName>
        <fullName evidence="4">Carbonic anhydrase</fullName>
        <ecNumber evidence="4">4.2.1.1</ecNumber>
    </recommendedName>
</protein>
<dbReference type="SMART" id="SM01057">
    <property type="entry name" value="Carb_anhydrase"/>
    <property type="match status" value="1"/>
</dbReference>
<evidence type="ECO:0000259" key="5">
    <source>
        <dbReference type="PROSITE" id="PS51144"/>
    </source>
</evidence>
<dbReference type="PROSITE" id="PS00162">
    <property type="entry name" value="ALPHA_CA_1"/>
    <property type="match status" value="1"/>
</dbReference>
<dbReference type="GO" id="GO:0008270">
    <property type="term" value="F:zinc ion binding"/>
    <property type="evidence" value="ECO:0007669"/>
    <property type="project" value="UniProtKB-UniRule"/>
</dbReference>
<keyword evidence="4" id="KW-0456">Lyase</keyword>
<evidence type="ECO:0000256" key="1">
    <source>
        <dbReference type="ARBA" id="ARBA00010718"/>
    </source>
</evidence>
<evidence type="ECO:0000313" key="7">
    <source>
        <dbReference type="EMBL" id="KAB0797040.1"/>
    </source>
</evidence>
<dbReference type="Gene3D" id="3.10.200.10">
    <property type="entry name" value="Alpha carbonic anhydrase"/>
    <property type="match status" value="1"/>
</dbReference>
<reference evidence="6" key="1">
    <citation type="journal article" date="2016" name="Sci. Rep.">
        <title>Molecular characterization of firefly nuptial gifts: a multi-omics approach sheds light on postcopulatory sexual selection.</title>
        <authorList>
            <person name="Al-Wathiqui N."/>
            <person name="Fallon T.R."/>
            <person name="South A."/>
            <person name="Weng J.K."/>
            <person name="Lewis S.M."/>
        </authorList>
    </citation>
    <scope>NUCLEOTIDE SEQUENCE</scope>
</reference>
<dbReference type="GO" id="GO:0005737">
    <property type="term" value="C:cytoplasm"/>
    <property type="evidence" value="ECO:0007669"/>
    <property type="project" value="TreeGrafter"/>
</dbReference>
<dbReference type="GO" id="GO:0004089">
    <property type="term" value="F:carbonate dehydratase activity"/>
    <property type="evidence" value="ECO:0007669"/>
    <property type="project" value="UniProtKB-UniRule"/>
</dbReference>
<comment type="cofactor">
    <cofactor evidence="4">
        <name>Zn(2+)</name>
        <dbReference type="ChEBI" id="CHEBI:29105"/>
    </cofactor>
</comment>
<keyword evidence="4" id="KW-0732">Signal</keyword>
<dbReference type="PANTHER" id="PTHR18952">
    <property type="entry name" value="CARBONIC ANHYDRASE"/>
    <property type="match status" value="1"/>
</dbReference>
<organism evidence="6">
    <name type="scientific">Photinus pyralis</name>
    <name type="common">Common eastern firefly</name>
    <name type="synonym">Lampyris pyralis</name>
    <dbReference type="NCBI Taxonomy" id="7054"/>
    <lineage>
        <taxon>Eukaryota</taxon>
        <taxon>Metazoa</taxon>
        <taxon>Ecdysozoa</taxon>
        <taxon>Arthropoda</taxon>
        <taxon>Hexapoda</taxon>
        <taxon>Insecta</taxon>
        <taxon>Pterygota</taxon>
        <taxon>Neoptera</taxon>
        <taxon>Endopterygota</taxon>
        <taxon>Coleoptera</taxon>
        <taxon>Polyphaga</taxon>
        <taxon>Elateriformia</taxon>
        <taxon>Elateroidea</taxon>
        <taxon>Lampyridae</taxon>
        <taxon>Lampyrinae</taxon>
        <taxon>Photinus</taxon>
    </lineage>
</organism>
<evidence type="ECO:0000256" key="2">
    <source>
        <dbReference type="ARBA" id="ARBA00022723"/>
    </source>
</evidence>
<dbReference type="InterPro" id="IPR036398">
    <property type="entry name" value="CA_dom_sf"/>
</dbReference>
<comment type="catalytic activity">
    <reaction evidence="4">
        <text>hydrogencarbonate + H(+) = CO2 + H2O</text>
        <dbReference type="Rhea" id="RHEA:10748"/>
        <dbReference type="ChEBI" id="CHEBI:15377"/>
        <dbReference type="ChEBI" id="CHEBI:15378"/>
        <dbReference type="ChEBI" id="CHEBI:16526"/>
        <dbReference type="ChEBI" id="CHEBI:17544"/>
        <dbReference type="EC" id="4.2.1.1"/>
    </reaction>
</comment>
<dbReference type="EMBL" id="GEZM01080315">
    <property type="protein sequence ID" value="JAV62224.1"/>
    <property type="molecule type" value="Transcribed_RNA"/>
</dbReference>
<gene>
    <name evidence="7" type="ORF">PPYR_11101</name>
</gene>
<dbReference type="InterPro" id="IPR023561">
    <property type="entry name" value="Carbonic_anhydrase_a-class"/>
</dbReference>
<dbReference type="PROSITE" id="PS51144">
    <property type="entry name" value="ALPHA_CA_2"/>
    <property type="match status" value="1"/>
</dbReference>
<dbReference type="EMBL" id="VVIM01000007">
    <property type="protein sequence ID" value="KAB0797040.1"/>
    <property type="molecule type" value="Genomic_DNA"/>
</dbReference>
<dbReference type="Pfam" id="PF00194">
    <property type="entry name" value="Carb_anhydrase"/>
    <property type="match status" value="1"/>
</dbReference>
<dbReference type="AlphaFoldDB" id="A0A1Y1KLM8"/>
<reference evidence="7" key="3">
    <citation type="submission" date="2019-08" db="EMBL/GenBank/DDBJ databases">
        <authorList>
            <consortium name="Photinus pyralis genome working group"/>
            <person name="Fallon T.R."/>
            <person name="Sander Lower S.E."/>
            <person name="Weng J.-K."/>
        </authorList>
    </citation>
    <scope>NUCLEOTIDE SEQUENCE</scope>
    <source>
        <strain evidence="7">1611_PpyrPB1</strain>
        <tissue evidence="7">Whole body</tissue>
    </source>
</reference>
<keyword evidence="3 4" id="KW-0862">Zinc</keyword>
<accession>A0A1Y1KLM8</accession>
<evidence type="ECO:0000313" key="6">
    <source>
        <dbReference type="EMBL" id="JAV62224.1"/>
    </source>
</evidence>
<evidence type="ECO:0000256" key="3">
    <source>
        <dbReference type="ARBA" id="ARBA00022833"/>
    </source>
</evidence>
<keyword evidence="2 4" id="KW-0479">Metal-binding</keyword>
<evidence type="ECO:0000313" key="8">
    <source>
        <dbReference type="Proteomes" id="UP000327044"/>
    </source>
</evidence>
<reference evidence="7 8" key="2">
    <citation type="journal article" date="2018" name="Elife">
        <title>Firefly genomes illuminate parallel origins of bioluminescence in beetles.</title>
        <authorList>
            <person name="Fallon T.R."/>
            <person name="Lower S.E."/>
            <person name="Chang C.H."/>
            <person name="Bessho-Uehara M."/>
            <person name="Martin G.J."/>
            <person name="Bewick A.J."/>
            <person name="Behringer M."/>
            <person name="Debat H.J."/>
            <person name="Wong I."/>
            <person name="Day J.C."/>
            <person name="Suvorov A."/>
            <person name="Silva C.J."/>
            <person name="Stanger-Hall K.F."/>
            <person name="Hall D.W."/>
            <person name="Schmitz R.J."/>
            <person name="Nelson D.R."/>
            <person name="Lewis S.M."/>
            <person name="Shigenobu S."/>
            <person name="Bybee S.M."/>
            <person name="Larracuente A.M."/>
            <person name="Oba Y."/>
            <person name="Weng J.K."/>
        </authorList>
    </citation>
    <scope>NUCLEOTIDE SEQUENCE [LARGE SCALE GENOMIC DNA]</scope>
    <source>
        <strain evidence="7">1611_PpyrPB1</strain>
        <tissue evidence="7">Whole body</tissue>
    </source>
</reference>
<feature type="signal peptide" evidence="4">
    <location>
        <begin position="1"/>
        <end position="22"/>
    </location>
</feature>
<comment type="similarity">
    <text evidence="1 4">Belongs to the alpha-carbonic anhydrase family.</text>
</comment>
<dbReference type="InterPro" id="IPR018338">
    <property type="entry name" value="Carbonic_anhydrase_a-class_CS"/>
</dbReference>
<dbReference type="InterPro" id="IPR001148">
    <property type="entry name" value="CA_dom"/>
</dbReference>
<feature type="chain" id="PRO_5011907279" description="Carbonic anhydrase" evidence="4">
    <location>
        <begin position="23"/>
        <end position="265"/>
    </location>
</feature>
<feature type="domain" description="Alpha-carbonic anhydrase" evidence="5">
    <location>
        <begin position="1"/>
        <end position="253"/>
    </location>
</feature>
<dbReference type="SUPFAM" id="SSF51069">
    <property type="entry name" value="Carbonic anhydrase"/>
    <property type="match status" value="1"/>
</dbReference>
<dbReference type="CDD" id="cd00326">
    <property type="entry name" value="alpha_CA"/>
    <property type="match status" value="1"/>
</dbReference>
<name>A0A1Y1KLM8_PHOPY</name>
<sequence>MFNTLRTGLLFSLLIIITTASSDNCVPHNGRRQSPIKIWTKAATSVFAPPLNWSYGYALKPQKMFLNNTGLSLTLTVNHKEPLQISSGMLNVPYKFEQLHFHWGEHDGVGSEHIIDGFTYPMEMHIVHSQNLREDIDKFVVIAYFFMITPTANPSLQGLLDAAIALKHEQQHKVTPFALAQILPDRCSYFTYNGSLTTPPYTESVTWILATSEVPISRTQLGVLREVAKKHKGLRNNYRCIQNTNERSVYFLSGKPAYSHNSLYK</sequence>
<keyword evidence="8" id="KW-1185">Reference proteome</keyword>
<dbReference type="Proteomes" id="UP000327044">
    <property type="component" value="Unassembled WGS sequence"/>
</dbReference>
<evidence type="ECO:0000256" key="4">
    <source>
        <dbReference type="RuleBase" id="RU367011"/>
    </source>
</evidence>
<dbReference type="EMBL" id="GEZM01080316">
    <property type="protein sequence ID" value="JAV62223.1"/>
    <property type="molecule type" value="Transcribed_RNA"/>
</dbReference>